<feature type="transmembrane region" description="Helical" evidence="8">
    <location>
        <begin position="287"/>
        <end position="304"/>
    </location>
</feature>
<dbReference type="Proteomes" id="UP000189274">
    <property type="component" value="Unassembled WGS sequence"/>
</dbReference>
<keyword evidence="7 8" id="KW-0472">Membrane</keyword>
<feature type="transmembrane region" description="Helical" evidence="8">
    <location>
        <begin position="216"/>
        <end position="233"/>
    </location>
</feature>
<dbReference type="InterPro" id="IPR004841">
    <property type="entry name" value="AA-permease/SLC12A_dom"/>
</dbReference>
<protein>
    <submittedName>
        <fullName evidence="10">Putative proline-specific permease put4</fullName>
    </submittedName>
</protein>
<feature type="transmembrane region" description="Helical" evidence="8">
    <location>
        <begin position="836"/>
        <end position="856"/>
    </location>
</feature>
<dbReference type="PANTHER" id="PTHR43341">
    <property type="entry name" value="AMINO ACID PERMEASE"/>
    <property type="match status" value="1"/>
</dbReference>
<feature type="transmembrane region" description="Helical" evidence="8">
    <location>
        <begin position="732"/>
        <end position="749"/>
    </location>
</feature>
<dbReference type="InterPro" id="IPR050524">
    <property type="entry name" value="APC_YAT"/>
</dbReference>
<dbReference type="VEuPathDB" id="FungiDB:C5L36_0E03810"/>
<evidence type="ECO:0000256" key="3">
    <source>
        <dbReference type="ARBA" id="ARBA00022448"/>
    </source>
</evidence>
<name>A0A1V2LP52_PICKU</name>
<keyword evidence="3" id="KW-0813">Transport</keyword>
<evidence type="ECO:0000256" key="8">
    <source>
        <dbReference type="SAM" id="Phobius"/>
    </source>
</evidence>
<keyword evidence="6 8" id="KW-1133">Transmembrane helix</keyword>
<evidence type="ECO:0000256" key="1">
    <source>
        <dbReference type="ARBA" id="ARBA00004141"/>
    </source>
</evidence>
<dbReference type="PROSITE" id="PS00218">
    <property type="entry name" value="AMINO_ACID_PERMEASE_1"/>
    <property type="match status" value="1"/>
</dbReference>
<feature type="transmembrane region" description="Helical" evidence="8">
    <location>
        <begin position="423"/>
        <end position="440"/>
    </location>
</feature>
<feature type="transmembrane region" description="Helical" evidence="8">
    <location>
        <begin position="245"/>
        <end position="266"/>
    </location>
</feature>
<evidence type="ECO:0000256" key="5">
    <source>
        <dbReference type="ARBA" id="ARBA00022970"/>
    </source>
</evidence>
<feature type="transmembrane region" description="Helical" evidence="8">
    <location>
        <begin position="114"/>
        <end position="134"/>
    </location>
</feature>
<dbReference type="Gene3D" id="1.20.1740.10">
    <property type="entry name" value="Amino acid/polyamine transporter I"/>
    <property type="match status" value="2"/>
</dbReference>
<evidence type="ECO:0000259" key="9">
    <source>
        <dbReference type="Pfam" id="PF00324"/>
    </source>
</evidence>
<feature type="transmembrane region" description="Helical" evidence="8">
    <location>
        <begin position="803"/>
        <end position="824"/>
    </location>
</feature>
<evidence type="ECO:0000256" key="7">
    <source>
        <dbReference type="ARBA" id="ARBA00023136"/>
    </source>
</evidence>
<keyword evidence="4 8" id="KW-0812">Transmembrane</keyword>
<feature type="transmembrane region" description="Helical" evidence="8">
    <location>
        <begin position="21"/>
        <end position="42"/>
    </location>
</feature>
<proteinExistence type="inferred from homology"/>
<evidence type="ECO:0000313" key="10">
    <source>
        <dbReference type="EMBL" id="ONH74841.1"/>
    </source>
</evidence>
<organism evidence="10 11">
    <name type="scientific">Pichia kudriavzevii</name>
    <name type="common">Yeast</name>
    <name type="synonym">Issatchenkia orientalis</name>
    <dbReference type="NCBI Taxonomy" id="4909"/>
    <lineage>
        <taxon>Eukaryota</taxon>
        <taxon>Fungi</taxon>
        <taxon>Dikarya</taxon>
        <taxon>Ascomycota</taxon>
        <taxon>Saccharomycotina</taxon>
        <taxon>Pichiomycetes</taxon>
        <taxon>Pichiales</taxon>
        <taxon>Pichiaceae</taxon>
        <taxon>Pichia</taxon>
    </lineage>
</organism>
<feature type="transmembrane region" description="Helical" evidence="8">
    <location>
        <begin position="761"/>
        <end position="782"/>
    </location>
</feature>
<gene>
    <name evidence="10" type="ORF">BOH78_2041</name>
</gene>
<evidence type="ECO:0000313" key="11">
    <source>
        <dbReference type="Proteomes" id="UP000189274"/>
    </source>
</evidence>
<dbReference type="PANTHER" id="PTHR43341:SF36">
    <property type="entry name" value="PROLINE-SPECIFIC PERMEASE"/>
    <property type="match status" value="1"/>
</dbReference>
<reference evidence="11" key="1">
    <citation type="journal article" date="2017" name="Genome Announc.">
        <title>Genome sequences of Cyberlindnera fabianii 65, Pichia kudriavzevii 129, and Saccharomyces cerevisiae 131 isolated from fermented masau fruits in Zimbabwe.</title>
        <authorList>
            <person name="van Rijswijck I.M.H."/>
            <person name="Derks M.F.L."/>
            <person name="Abee T."/>
            <person name="de Ridder D."/>
            <person name="Smid E.J."/>
        </authorList>
    </citation>
    <scope>NUCLEOTIDE SEQUENCE [LARGE SCALE GENOMIC DNA]</scope>
    <source>
        <strain evidence="11">129</strain>
    </source>
</reference>
<dbReference type="AlphaFoldDB" id="A0A1V2LP52"/>
<dbReference type="VEuPathDB" id="FungiDB:C5L36_0B02100"/>
<comment type="similarity">
    <text evidence="2">Belongs to the amino acid-polyamine-organocation (APC) superfamily. YAT (TC 2.A.3.10) family.</text>
</comment>
<dbReference type="EMBL" id="MQVM01000008">
    <property type="protein sequence ID" value="ONH74841.1"/>
    <property type="molecule type" value="Genomic_DNA"/>
</dbReference>
<keyword evidence="5" id="KW-0029">Amino-acid transport</keyword>
<dbReference type="GO" id="GO:0016020">
    <property type="term" value="C:membrane"/>
    <property type="evidence" value="ECO:0007669"/>
    <property type="project" value="UniProtKB-SubCell"/>
</dbReference>
<dbReference type="InterPro" id="IPR004840">
    <property type="entry name" value="Amino_acid_permease_CS"/>
</dbReference>
<comment type="caution">
    <text evidence="10">The sequence shown here is derived from an EMBL/GenBank/DDBJ whole genome shotgun (WGS) entry which is preliminary data.</text>
</comment>
<evidence type="ECO:0000256" key="4">
    <source>
        <dbReference type="ARBA" id="ARBA00022692"/>
    </source>
</evidence>
<sequence>MVLINFSNVKYFGEIEFWIGLLKIFAIIGLIIVGIVIFFGGAPASHGVLGFHYWKTPGAFVEHLTDGNTGKFLAVWTSIIKSAFAFILSPELITACASEAEHPRVNLPKATNRFIYRMIVFYVLGSLTIGVIVASNDPRLLGALSQGSSTAAASPFVIGIQNAGIPVLNHIINAAILSSAYSCGNSQFFSATRTLHSMAIRGEVPRLFGRTNRWGVPYYAVTLTALISLVSYLNVSNSSSVVFTWLTNISTVSGFISWIFIGIIYLRFRKAIDYHNLNDRATFRPKFQIPGAYFTICFVSVIAITNGYAVFFDFKISDFVAAYITLPIDIRRLNMIPAKDNTQTSVHSVHTRHLSPKFTPEKKDYVIDVTDIDSENAEKLIDDGSKMHVGLKSRHIQIIALAGAIGTGLFIGSGGALATSGPAPLLIGYLILSFLVWFVMNQIAEMVTFIPIPGQTTVYALAQRYTGNPSFAFTAGMNLYYAQALIVPSEITAAAFVIQYWTNINPGAWITIFCVTMVLINFSNVKYFGEIEFWIGLLKIFAIIGLIIVGIVIFFGGAPASHGVLGFHYWKTPGAFVEHLTDGNTGKFLAVWTSIIKSAFAFILSPELITACASEAEHPRVNLPKATNRFIYRMIVFYVLGSLTIGVIVASNDPRLLGALSQGSSTAAASPFVIGIQNAGIPVLNHIINAAILSSAYSCGNSQFFSATRTLHSMAIRGEVPRLFGRTNRWGVPYYAVTLTALISLVSYLNVSNSSSVVFTWLTNISTVSGFISWIFIGIIYLRFRKAIDYHNLNDRVTFRPKFQIPGAYFTIFFFTLISITNGYGVFFNFNGSDFVAAYITLPIVFILYVGHMLWYRNWKLFTPSRQIDCFTGLEEVEKDEANYIEPVPKNWIMKVY</sequence>
<evidence type="ECO:0000256" key="6">
    <source>
        <dbReference type="ARBA" id="ARBA00022989"/>
    </source>
</evidence>
<comment type="subcellular location">
    <subcellularLocation>
        <location evidence="1">Membrane</location>
        <topology evidence="1">Multi-pass membrane protein</topology>
    </subcellularLocation>
</comment>
<feature type="transmembrane region" description="Helical" evidence="8">
    <location>
        <begin position="396"/>
        <end position="417"/>
    </location>
</feature>
<feature type="non-terminal residue" evidence="10">
    <location>
        <position position="897"/>
    </location>
</feature>
<feature type="domain" description="Amino acid permease/ SLC12A" evidence="9">
    <location>
        <begin position="395"/>
        <end position="862"/>
    </location>
</feature>
<evidence type="ECO:0000256" key="2">
    <source>
        <dbReference type="ARBA" id="ARBA00006983"/>
    </source>
</evidence>
<accession>A0A1V2LP52</accession>
<feature type="domain" description="Amino acid permease/ SLC12A" evidence="9">
    <location>
        <begin position="1"/>
        <end position="331"/>
    </location>
</feature>
<dbReference type="FunFam" id="1.20.1740.10:FF:000006">
    <property type="entry name" value="General amino acid permease"/>
    <property type="match status" value="2"/>
</dbReference>
<feature type="transmembrane region" description="Helical" evidence="8">
    <location>
        <begin position="507"/>
        <end position="525"/>
    </location>
</feature>
<feature type="transmembrane region" description="Helical" evidence="8">
    <location>
        <begin position="630"/>
        <end position="650"/>
    </location>
</feature>
<dbReference type="Pfam" id="PF00324">
    <property type="entry name" value="AA_permease"/>
    <property type="match status" value="2"/>
</dbReference>
<dbReference type="GO" id="GO:0015171">
    <property type="term" value="F:amino acid transmembrane transporter activity"/>
    <property type="evidence" value="ECO:0007669"/>
    <property type="project" value="TreeGrafter"/>
</dbReference>
<feature type="transmembrane region" description="Helical" evidence="8">
    <location>
        <begin position="537"/>
        <end position="558"/>
    </location>
</feature>